<organism evidence="2 3">
    <name type="scientific">Acaryochloris marina (strain MBIC 11017)</name>
    <dbReference type="NCBI Taxonomy" id="329726"/>
    <lineage>
        <taxon>Bacteria</taxon>
        <taxon>Bacillati</taxon>
        <taxon>Cyanobacteriota</taxon>
        <taxon>Cyanophyceae</taxon>
        <taxon>Acaryochloridales</taxon>
        <taxon>Acaryochloridaceae</taxon>
        <taxon>Acaryochloris</taxon>
    </lineage>
</organism>
<dbReference type="eggNOG" id="ENOG50330PY">
    <property type="taxonomic scope" value="Bacteria"/>
</dbReference>
<dbReference type="InterPro" id="IPR025637">
    <property type="entry name" value="DUF4333"/>
</dbReference>
<reference evidence="2 3" key="1">
    <citation type="journal article" date="2008" name="Proc. Natl. Acad. Sci. U.S.A.">
        <title>Niche adaptation and genome expansion in the chlorophyll d-producing cyanobacterium Acaryochloris marina.</title>
        <authorList>
            <person name="Swingley W.D."/>
            <person name="Chen M."/>
            <person name="Cheung P.C."/>
            <person name="Conrad A.L."/>
            <person name="Dejesa L.C."/>
            <person name="Hao J."/>
            <person name="Honchak B.M."/>
            <person name="Karbach L.E."/>
            <person name="Kurdoglu A."/>
            <person name="Lahiri S."/>
            <person name="Mastrian S.D."/>
            <person name="Miyashita H."/>
            <person name="Page L."/>
            <person name="Ramakrishna P."/>
            <person name="Satoh S."/>
            <person name="Sattley W.M."/>
            <person name="Shimada Y."/>
            <person name="Taylor H.L."/>
            <person name="Tomo T."/>
            <person name="Tsuchiya T."/>
            <person name="Wang Z.T."/>
            <person name="Raymond J."/>
            <person name="Mimuro M."/>
            <person name="Blankenship R.E."/>
            <person name="Touchman J.W."/>
        </authorList>
    </citation>
    <scope>NUCLEOTIDE SEQUENCE [LARGE SCALE GENOMIC DNA]</scope>
    <source>
        <strain evidence="3">MBIC 11017</strain>
    </source>
</reference>
<dbReference type="EMBL" id="CP000828">
    <property type="protein sequence ID" value="ABW27131.1"/>
    <property type="molecule type" value="Genomic_DNA"/>
</dbReference>
<protein>
    <recommendedName>
        <fullName evidence="1">DUF4333 domain-containing protein</fullName>
    </recommendedName>
</protein>
<dbReference type="HOGENOM" id="CLU_1507470_0_0_3"/>
<dbReference type="STRING" id="329726.AM1_2116"/>
<accession>B0BYW5</accession>
<keyword evidence="3" id="KW-1185">Reference proteome</keyword>
<dbReference type="OrthoDB" id="571398at2"/>
<sequence>MQYLQGYSLILLPTVLLACAPIVDGDEVGRRIHQEFERKTEIAVHSVKCPQDIESKVGKRFVCDIYALEGNILKTQVTLKDDQGDISWSVQTGLVNLGVIEENIEKTFKNERLSKVKASCDGKFKIAHQGDTFECGVQEGNDDPGKVMVKVTDEQGKVNFQFLDRSDPAADNKPSSAP</sequence>
<feature type="domain" description="DUF4333" evidence="1">
    <location>
        <begin position="20"/>
        <end position="84"/>
    </location>
</feature>
<evidence type="ECO:0000313" key="3">
    <source>
        <dbReference type="Proteomes" id="UP000000268"/>
    </source>
</evidence>
<evidence type="ECO:0000313" key="2">
    <source>
        <dbReference type="EMBL" id="ABW27131.1"/>
    </source>
</evidence>
<dbReference type="AlphaFoldDB" id="B0BYW5"/>
<dbReference type="KEGG" id="amr:AM1_2116"/>
<evidence type="ECO:0000259" key="1">
    <source>
        <dbReference type="Pfam" id="PF14230"/>
    </source>
</evidence>
<dbReference type="Proteomes" id="UP000000268">
    <property type="component" value="Chromosome"/>
</dbReference>
<dbReference type="Pfam" id="PF14230">
    <property type="entry name" value="DUF4333"/>
    <property type="match status" value="1"/>
</dbReference>
<gene>
    <name evidence="2" type="ordered locus">AM1_2116</name>
</gene>
<proteinExistence type="predicted"/>
<name>B0BYW5_ACAM1</name>